<feature type="non-terminal residue" evidence="3">
    <location>
        <position position="668"/>
    </location>
</feature>
<feature type="transmembrane region" description="Helical" evidence="2">
    <location>
        <begin position="291"/>
        <end position="310"/>
    </location>
</feature>
<feature type="region of interest" description="Disordered" evidence="1">
    <location>
        <begin position="498"/>
        <end position="524"/>
    </location>
</feature>
<keyword evidence="2" id="KW-0812">Transmembrane</keyword>
<evidence type="ECO:0000313" key="4">
    <source>
        <dbReference type="Proteomes" id="UP000324800"/>
    </source>
</evidence>
<organism evidence="3 4">
    <name type="scientific">Streblomastix strix</name>
    <dbReference type="NCBI Taxonomy" id="222440"/>
    <lineage>
        <taxon>Eukaryota</taxon>
        <taxon>Metamonada</taxon>
        <taxon>Preaxostyla</taxon>
        <taxon>Oxymonadida</taxon>
        <taxon>Streblomastigidae</taxon>
        <taxon>Streblomastix</taxon>
    </lineage>
</organism>
<protein>
    <submittedName>
        <fullName evidence="3">Uncharacterized protein</fullName>
    </submittedName>
</protein>
<dbReference type="EMBL" id="SNRW01003435">
    <property type="protein sequence ID" value="KAA6389844.1"/>
    <property type="molecule type" value="Genomic_DNA"/>
</dbReference>
<feature type="transmembrane region" description="Helical" evidence="2">
    <location>
        <begin position="175"/>
        <end position="199"/>
    </location>
</feature>
<dbReference type="Proteomes" id="UP000324800">
    <property type="component" value="Unassembled WGS sequence"/>
</dbReference>
<evidence type="ECO:0000256" key="1">
    <source>
        <dbReference type="SAM" id="MobiDB-lite"/>
    </source>
</evidence>
<feature type="transmembrane region" description="Helical" evidence="2">
    <location>
        <begin position="139"/>
        <end position="163"/>
    </location>
</feature>
<proteinExistence type="predicted"/>
<dbReference type="AlphaFoldDB" id="A0A5J4W4C0"/>
<feature type="transmembrane region" description="Helical" evidence="2">
    <location>
        <begin position="226"/>
        <end position="250"/>
    </location>
</feature>
<accession>A0A5J4W4C0</accession>
<comment type="caution">
    <text evidence="3">The sequence shown here is derived from an EMBL/GenBank/DDBJ whole genome shotgun (WGS) entry which is preliminary data.</text>
</comment>
<keyword evidence="2" id="KW-0472">Membrane</keyword>
<sequence>MGVSLRRLGILIIGISSRNSPNGKGLFRFETTLQNMSDKQSVASDDKSVSSTTSTTAGALSVIRFNPLDEVLFAMLYSYHKEDRFPQAFWIFNLFLNTLNYIGMTIHWHRWPIAEVIYGPIRDFFSWIDFTFSWNNNMLLMIINIVSCVLTIIALLGIVISTILNKAERTVPPQFSYFVNLLGMLMSYPIFLPGINAFIGNYQCYGIVEGNPLTSVQIDCKVSYRLILTIICTILLAFYLVAAGVIRLFVFTHDMKHGDLWTSQDGTFQIMQFLLITVYMFISLLLRSKPLITAIIGLLFFIILMIYPIVARSFFHAHGNALQAGAMGLVVACYAMGTLSEIMSPDNRKIWMSVILWLLFLIFIIVIPVCTYLLTYNLTLKSWAMHNGDYIPDLPGKNKQLENINLLNYGDGQTLQVQSGVNMPNSASQQPTLSFQSQQQSLLNAFHSQQHGGTTQIDQSLAPTGNQFSMHELVLPRIAETPSQTPSQITSPIMPVVASPKSQQNSTQLQNLNENEKQSNQQPATHNISSLLTQAVTPQGLGFGNFGGPQNMNFQSNFANQKAPPIKVQRGSSFQNFMKKNVLQQHDQDEETLKKRKLENERIIKTYKTPVQFQHSIRFLTLKKLRKQKDVLRFAEDLLYLGLKRALTSTGQDSGLWLTIAIFHMSFT</sequence>
<reference evidence="3 4" key="1">
    <citation type="submission" date="2019-03" db="EMBL/GenBank/DDBJ databases">
        <title>Single cell metagenomics reveals metabolic interactions within the superorganism composed of flagellate Streblomastix strix and complex community of Bacteroidetes bacteria on its surface.</title>
        <authorList>
            <person name="Treitli S.C."/>
            <person name="Kolisko M."/>
            <person name="Husnik F."/>
            <person name="Keeling P."/>
            <person name="Hampl V."/>
        </authorList>
    </citation>
    <scope>NUCLEOTIDE SEQUENCE [LARGE SCALE GENOMIC DNA]</scope>
    <source>
        <strain evidence="3">ST1C</strain>
    </source>
</reference>
<feature type="transmembrane region" description="Helical" evidence="2">
    <location>
        <begin position="354"/>
        <end position="374"/>
    </location>
</feature>
<evidence type="ECO:0000256" key="2">
    <source>
        <dbReference type="SAM" id="Phobius"/>
    </source>
</evidence>
<keyword evidence="2" id="KW-1133">Transmembrane helix</keyword>
<gene>
    <name evidence="3" type="ORF">EZS28_014630</name>
</gene>
<feature type="transmembrane region" description="Helical" evidence="2">
    <location>
        <begin position="270"/>
        <end position="286"/>
    </location>
</feature>
<feature type="transmembrane region" description="Helical" evidence="2">
    <location>
        <begin position="322"/>
        <end position="342"/>
    </location>
</feature>
<name>A0A5J4W4C0_9EUKA</name>
<feature type="compositionally biased region" description="Low complexity" evidence="1">
    <location>
        <begin position="502"/>
        <end position="513"/>
    </location>
</feature>
<evidence type="ECO:0000313" key="3">
    <source>
        <dbReference type="EMBL" id="KAA6389844.1"/>
    </source>
</evidence>